<dbReference type="InterPro" id="IPR028889">
    <property type="entry name" value="USP"/>
</dbReference>
<dbReference type="Pfam" id="PF00443">
    <property type="entry name" value="UCH"/>
    <property type="match status" value="1"/>
</dbReference>
<accession>A0ABM1SKV6</accession>
<name>A0ABM1SKV6_LIMPO</name>
<keyword evidence="4" id="KW-1185">Reference proteome</keyword>
<dbReference type="SUPFAM" id="SSF54001">
    <property type="entry name" value="Cysteine proteinases"/>
    <property type="match status" value="1"/>
</dbReference>
<evidence type="ECO:0000313" key="4">
    <source>
        <dbReference type="Proteomes" id="UP000694941"/>
    </source>
</evidence>
<dbReference type="PROSITE" id="PS00972">
    <property type="entry name" value="USP_1"/>
    <property type="match status" value="1"/>
</dbReference>
<proteinExistence type="inferred from homology"/>
<keyword evidence="2" id="KW-0788">Thiol protease</keyword>
<dbReference type="GeneID" id="106461557"/>
<dbReference type="Gene3D" id="3.90.70.10">
    <property type="entry name" value="Cysteine proteinases"/>
    <property type="match status" value="1"/>
</dbReference>
<dbReference type="PROSITE" id="PS50235">
    <property type="entry name" value="USP_3"/>
    <property type="match status" value="1"/>
</dbReference>
<dbReference type="Proteomes" id="UP000694941">
    <property type="component" value="Unplaced"/>
</dbReference>
<gene>
    <name evidence="5" type="primary">LOC106461557</name>
</gene>
<evidence type="ECO:0000313" key="5">
    <source>
        <dbReference type="RefSeq" id="XP_022244262.1"/>
    </source>
</evidence>
<reference evidence="5" key="1">
    <citation type="submission" date="2025-08" db="UniProtKB">
        <authorList>
            <consortium name="RefSeq"/>
        </authorList>
    </citation>
    <scope>IDENTIFICATION</scope>
    <source>
        <tissue evidence="5">Muscle</tissue>
    </source>
</reference>
<dbReference type="InterPro" id="IPR050164">
    <property type="entry name" value="Peptidase_C19"/>
</dbReference>
<dbReference type="EC" id="3.4.19.12" evidence="2"/>
<dbReference type="PANTHER" id="PTHR24006">
    <property type="entry name" value="UBIQUITIN CARBOXYL-TERMINAL HYDROLASE"/>
    <property type="match status" value="1"/>
</dbReference>
<evidence type="ECO:0000256" key="2">
    <source>
        <dbReference type="RuleBase" id="RU366025"/>
    </source>
</evidence>
<dbReference type="InterPro" id="IPR018200">
    <property type="entry name" value="USP_CS"/>
</dbReference>
<keyword evidence="2" id="KW-0833">Ubl conjugation pathway</keyword>
<keyword evidence="2" id="KW-0645">Protease</keyword>
<protein>
    <recommendedName>
        <fullName evidence="2">Ubiquitin carboxyl-terminal hydrolase</fullName>
        <ecNumber evidence="2">3.4.19.12</ecNumber>
    </recommendedName>
</protein>
<feature type="domain" description="USP" evidence="3">
    <location>
        <begin position="72"/>
        <end position="417"/>
    </location>
</feature>
<evidence type="ECO:0000259" key="3">
    <source>
        <dbReference type="PROSITE" id="PS50235"/>
    </source>
</evidence>
<keyword evidence="2" id="KW-0378">Hydrolase</keyword>
<comment type="catalytic activity">
    <reaction evidence="2">
        <text>Thiol-dependent hydrolysis of ester, thioester, amide, peptide and isopeptide bonds formed by the C-terminal Gly of ubiquitin (a 76-residue protein attached to proteins as an intracellular targeting signal).</text>
        <dbReference type="EC" id="3.4.19.12"/>
    </reaction>
</comment>
<organism evidence="4 5">
    <name type="scientific">Limulus polyphemus</name>
    <name type="common">Atlantic horseshoe crab</name>
    <dbReference type="NCBI Taxonomy" id="6850"/>
    <lineage>
        <taxon>Eukaryota</taxon>
        <taxon>Metazoa</taxon>
        <taxon>Ecdysozoa</taxon>
        <taxon>Arthropoda</taxon>
        <taxon>Chelicerata</taxon>
        <taxon>Merostomata</taxon>
        <taxon>Xiphosura</taxon>
        <taxon>Limulidae</taxon>
        <taxon>Limulus</taxon>
    </lineage>
</organism>
<dbReference type="RefSeq" id="XP_022244262.1">
    <property type="nucleotide sequence ID" value="XM_022388554.1"/>
</dbReference>
<evidence type="ECO:0000256" key="1">
    <source>
        <dbReference type="ARBA" id="ARBA00009085"/>
    </source>
</evidence>
<dbReference type="InterPro" id="IPR038765">
    <property type="entry name" value="Papain-like_cys_pep_sf"/>
</dbReference>
<dbReference type="InterPro" id="IPR001394">
    <property type="entry name" value="Peptidase_C19_UCH"/>
</dbReference>
<dbReference type="PANTHER" id="PTHR24006:SF908">
    <property type="entry name" value="DEUBIQUITINATING APOPTOTIC INHIBITOR, ISOFORM A"/>
    <property type="match status" value="1"/>
</dbReference>
<comment type="similarity">
    <text evidence="1 2">Belongs to the peptidase C19 family.</text>
</comment>
<dbReference type="PROSITE" id="PS00973">
    <property type="entry name" value="USP_2"/>
    <property type="match status" value="1"/>
</dbReference>
<sequence length="495" mass="56333">MHTVMYLHPGFPDLYDPILEVMKDSEAPSLEKMHNLLTENQWGILDQKYVIGGEVGTVNSYINCLRSETGMTGLMNLGNTCYMNSVLQALYMTERFCVEVLQAISSPQETVLQKLQEVFAYLKLTQRPAVSPSDFLYVSKPAWFEPGDQQDCSEFLRFLLDQIEEQQKSVPSIISDSVSKTDICKYRQSLVNKVFGGLITTCYTCMMCTKSSIHEDVFTDLHIAFPEEHCKAVQDQPVYQTRSTAKCPDVLSDEPEGKQSLSLENLVWNYFQTEKLQGDNQYHCDNCGKLSDAERTVLVTDPPEHLVLSLLRFAYSTSTQSRRKFFTNVTCPQVLKLPIDKNTEVLYSLYAVVVHSGVSAESGHYYTYAQSSEIESETDRWYLFNDSHVSFSSYKSLSNLSKRFPRDTAYVLFYRKQPLTERIQPHLKEELREMVAKDNANFLLEVELKSKKQQEKILKNWTSNWKDDDSPPPAGGCGGGLGLGGMGDIVNRFVF</sequence>